<gene>
    <name evidence="1" type="ORF">UFOPK1684_01481</name>
</gene>
<dbReference type="AlphaFoldDB" id="A0A6J6EZU7"/>
<proteinExistence type="predicted"/>
<evidence type="ECO:0000313" key="1">
    <source>
        <dbReference type="EMBL" id="CAB4582061.1"/>
    </source>
</evidence>
<accession>A0A6J6EZU7</accession>
<organism evidence="1">
    <name type="scientific">freshwater metagenome</name>
    <dbReference type="NCBI Taxonomy" id="449393"/>
    <lineage>
        <taxon>unclassified sequences</taxon>
        <taxon>metagenomes</taxon>
        <taxon>ecological metagenomes</taxon>
    </lineage>
</organism>
<name>A0A6J6EZU7_9ZZZZ</name>
<reference evidence="1" key="1">
    <citation type="submission" date="2020-05" db="EMBL/GenBank/DDBJ databases">
        <authorList>
            <person name="Chiriac C."/>
            <person name="Salcher M."/>
            <person name="Ghai R."/>
            <person name="Kavagutti S V."/>
        </authorList>
    </citation>
    <scope>NUCLEOTIDE SEQUENCE</scope>
</reference>
<protein>
    <submittedName>
        <fullName evidence="1">Unannotated protein</fullName>
    </submittedName>
</protein>
<sequence>MAHWCLGGRNRPGIHSPGVSRGSRFRDNGPGANRYSYRSPCRPSCAQHYCSGCCGDHKLTVLRNGDCGTDFTASHWCTADVAVVFRAPARRALLPGLVWLAGCYSRPQRILAQFCPVDRGHYALCHPAGGSGFAGDISRWRSGRSHPRAGGGVRFLERYLASGQAGCDCRCFARVSLYSQRLRSCGHAPIPNTDLGYPAGLRGKL</sequence>
<dbReference type="EMBL" id="CAEZTM010000112">
    <property type="protein sequence ID" value="CAB4582061.1"/>
    <property type="molecule type" value="Genomic_DNA"/>
</dbReference>